<dbReference type="EMBL" id="JAIWYP010000004">
    <property type="protein sequence ID" value="KAH3835654.1"/>
    <property type="molecule type" value="Genomic_DNA"/>
</dbReference>
<proteinExistence type="predicted"/>
<name>A0A9D4K9Z6_DREPO</name>
<reference evidence="1" key="1">
    <citation type="journal article" date="2019" name="bioRxiv">
        <title>The Genome of the Zebra Mussel, Dreissena polymorpha: A Resource for Invasive Species Research.</title>
        <authorList>
            <person name="McCartney M.A."/>
            <person name="Auch B."/>
            <person name="Kono T."/>
            <person name="Mallez S."/>
            <person name="Zhang Y."/>
            <person name="Obille A."/>
            <person name="Becker A."/>
            <person name="Abrahante J.E."/>
            <person name="Garbe J."/>
            <person name="Badalamenti J.P."/>
            <person name="Herman A."/>
            <person name="Mangelson H."/>
            <person name="Liachko I."/>
            <person name="Sullivan S."/>
            <person name="Sone E.D."/>
            <person name="Koren S."/>
            <person name="Silverstein K.A.T."/>
            <person name="Beckman K.B."/>
            <person name="Gohl D.M."/>
        </authorList>
    </citation>
    <scope>NUCLEOTIDE SEQUENCE</scope>
    <source>
        <strain evidence="1">Duluth1</strain>
        <tissue evidence="1">Whole animal</tissue>
    </source>
</reference>
<evidence type="ECO:0000313" key="2">
    <source>
        <dbReference type="Proteomes" id="UP000828390"/>
    </source>
</evidence>
<organism evidence="1 2">
    <name type="scientific">Dreissena polymorpha</name>
    <name type="common">Zebra mussel</name>
    <name type="synonym">Mytilus polymorpha</name>
    <dbReference type="NCBI Taxonomy" id="45954"/>
    <lineage>
        <taxon>Eukaryota</taxon>
        <taxon>Metazoa</taxon>
        <taxon>Spiralia</taxon>
        <taxon>Lophotrochozoa</taxon>
        <taxon>Mollusca</taxon>
        <taxon>Bivalvia</taxon>
        <taxon>Autobranchia</taxon>
        <taxon>Heteroconchia</taxon>
        <taxon>Euheterodonta</taxon>
        <taxon>Imparidentia</taxon>
        <taxon>Neoheterodontei</taxon>
        <taxon>Myida</taxon>
        <taxon>Dreissenoidea</taxon>
        <taxon>Dreissenidae</taxon>
        <taxon>Dreissena</taxon>
    </lineage>
</organism>
<evidence type="ECO:0000313" key="1">
    <source>
        <dbReference type="EMBL" id="KAH3835654.1"/>
    </source>
</evidence>
<gene>
    <name evidence="1" type="ORF">DPMN_109012</name>
</gene>
<comment type="caution">
    <text evidence="1">The sequence shown here is derived from an EMBL/GenBank/DDBJ whole genome shotgun (WGS) entry which is preliminary data.</text>
</comment>
<protein>
    <submittedName>
        <fullName evidence="1">Uncharacterized protein</fullName>
    </submittedName>
</protein>
<reference evidence="1" key="2">
    <citation type="submission" date="2020-11" db="EMBL/GenBank/DDBJ databases">
        <authorList>
            <person name="McCartney M.A."/>
            <person name="Auch B."/>
            <person name="Kono T."/>
            <person name="Mallez S."/>
            <person name="Becker A."/>
            <person name="Gohl D.M."/>
            <person name="Silverstein K.A.T."/>
            <person name="Koren S."/>
            <person name="Bechman K.B."/>
            <person name="Herman A."/>
            <person name="Abrahante J.E."/>
            <person name="Garbe J."/>
        </authorList>
    </citation>
    <scope>NUCLEOTIDE SEQUENCE</scope>
    <source>
        <strain evidence="1">Duluth1</strain>
        <tissue evidence="1">Whole animal</tissue>
    </source>
</reference>
<keyword evidence="2" id="KW-1185">Reference proteome</keyword>
<dbReference type="Proteomes" id="UP000828390">
    <property type="component" value="Unassembled WGS sequence"/>
</dbReference>
<accession>A0A9D4K9Z6</accession>
<dbReference type="AlphaFoldDB" id="A0A9D4K9Z6"/>
<sequence>MGNFQEILNFCVDAGDKILQDHLATCAKTATNRDSWGLYLVKKSQVLQELKKVYNPYLKPDLIPVFADHRPWSMPGIWLEKSTVVRNNLTTCGGFELLQLADNDGLQTSSIGLVSDIINNSILLLWMVVVTYFPLHISPLKKPELCVNFEKPEGNSTDERIVVRQCEVDNRVSIGCKMVSEKKQNLMRAPLQ</sequence>